<dbReference type="RefSeq" id="WP_313647163.1">
    <property type="nucleotide sequence ID" value="NZ_JAVSOB010000018.1"/>
</dbReference>
<comment type="caution">
    <text evidence="4">The sequence shown here is derived from an EMBL/GenBank/DDBJ whole genome shotgun (WGS) entry which is preliminary data.</text>
</comment>
<dbReference type="EMBL" id="JAVSOO010000018">
    <property type="protein sequence ID" value="MDT4286935.1"/>
    <property type="molecule type" value="Genomic_DNA"/>
</dbReference>
<feature type="domain" description="Peptidase C51" evidence="3">
    <location>
        <begin position="13"/>
        <end position="146"/>
    </location>
</feature>
<dbReference type="Proteomes" id="UP001269271">
    <property type="component" value="Unassembled WGS sequence"/>
</dbReference>
<dbReference type="InterPro" id="IPR038765">
    <property type="entry name" value="Papain-like_cys_pep_sf"/>
</dbReference>
<dbReference type="Gene3D" id="3.90.1720.10">
    <property type="entry name" value="endopeptidase domain like (from Nostoc punctiforme)"/>
    <property type="match status" value="1"/>
</dbReference>
<name>A0ABU3IHA0_STAHA</name>
<dbReference type="PROSITE" id="PS50911">
    <property type="entry name" value="CHAP"/>
    <property type="match status" value="1"/>
</dbReference>
<protein>
    <submittedName>
        <fullName evidence="4">Glucosaminidase domain-containing protein</fullName>
    </submittedName>
</protein>
<gene>
    <name evidence="4" type="ORF">RO950_07855</name>
</gene>
<evidence type="ECO:0000313" key="5">
    <source>
        <dbReference type="Proteomes" id="UP001269271"/>
    </source>
</evidence>
<evidence type="ECO:0000256" key="1">
    <source>
        <dbReference type="ARBA" id="ARBA00006088"/>
    </source>
</evidence>
<feature type="compositionally biased region" description="Low complexity" evidence="2">
    <location>
        <begin position="399"/>
        <end position="408"/>
    </location>
</feature>
<keyword evidence="5" id="KW-1185">Reference proteome</keyword>
<dbReference type="Pfam" id="PF01832">
    <property type="entry name" value="Glucosaminidase"/>
    <property type="match status" value="1"/>
</dbReference>
<dbReference type="SUPFAM" id="SSF54001">
    <property type="entry name" value="Cysteine proteinases"/>
    <property type="match status" value="1"/>
</dbReference>
<feature type="compositionally biased region" description="Low complexity" evidence="2">
    <location>
        <begin position="169"/>
        <end position="190"/>
    </location>
</feature>
<sequence length="647" mass="73692">MGLPDPRKRKPTASEVASWARSRIGKRLDVDGYYGAQCWDLPNFIFKRYWNFFTTGNAIAMAWYRYPRGFKFYRNTASFVPKPGDMAVWGTGSFNNGVGHTAVVVGPSNRNYFTSVDQNWRNANGYTGSPGSLEKHSYYGISGFVRPAYQAETKPKPKPKPKPDEKPTKPVVVPSTSPTPDKNTTEQTKPTTKKVKKVQYTDFLYSLDKDLEYNDHLIVDDGNLMTKPKGIYIKECPHLRDVEELYLQRNRFVSKDEYPHVYIDREQIWTPRPPDTEAPSHPGWLVIEVCGAQTESKRQFMLNQLQALIYGVWLMSWSKIKLSESTIKADPNIWRSMKDLINYDMIKNGIPDESKYKEVESKIIEMYLKKDKLLKEKIVTTTSTKIIKIKSDKEAKTIKPTVTTPSTSKSKKTTPSKQTKAKVTVEKSGFTFTQALNLQMSRGYPQKSNGYSWYFPSRSAVSAAMNPTSIWNSSSQRYQMLNLGKYQGISVSKLNVILKGRGTLSGQGKAFADGCKKYNINEIYLIAHALLESGNGTSNFASGRYGMYNYFGIGAYDNNPNNAIAFAKNRGWTTPAKAIIGGAKFVRQDYINKGQNTLYRMRWNPKNPATHQYATDIRWCEHQASTIYSYYKKIGLKGLYFIQDKYK</sequence>
<dbReference type="Gene3D" id="1.10.530.10">
    <property type="match status" value="1"/>
</dbReference>
<evidence type="ECO:0000256" key="2">
    <source>
        <dbReference type="SAM" id="MobiDB-lite"/>
    </source>
</evidence>
<organism evidence="4 5">
    <name type="scientific">Staphylococcus haemolyticus</name>
    <dbReference type="NCBI Taxonomy" id="1283"/>
    <lineage>
        <taxon>Bacteria</taxon>
        <taxon>Bacillati</taxon>
        <taxon>Bacillota</taxon>
        <taxon>Bacilli</taxon>
        <taxon>Bacillales</taxon>
        <taxon>Staphylococcaceae</taxon>
        <taxon>Staphylococcus</taxon>
    </lineage>
</organism>
<evidence type="ECO:0000259" key="3">
    <source>
        <dbReference type="PROSITE" id="PS50911"/>
    </source>
</evidence>
<comment type="similarity">
    <text evidence="1">In the N-terminal section; belongs to the N-acetylmuramoyl-L-alanine amidase 2 family.</text>
</comment>
<proteinExistence type="inferred from homology"/>
<dbReference type="Pfam" id="PF05257">
    <property type="entry name" value="CHAP"/>
    <property type="match status" value="1"/>
</dbReference>
<evidence type="ECO:0000313" key="4">
    <source>
        <dbReference type="EMBL" id="MDT4286935.1"/>
    </source>
</evidence>
<dbReference type="SMART" id="SM00047">
    <property type="entry name" value="LYZ2"/>
    <property type="match status" value="1"/>
</dbReference>
<accession>A0ABU3IHA0</accession>
<dbReference type="InterPro" id="IPR002901">
    <property type="entry name" value="MGlyc_endo_b_GlcNAc-like_dom"/>
</dbReference>
<dbReference type="InterPro" id="IPR007921">
    <property type="entry name" value="CHAP_dom"/>
</dbReference>
<reference evidence="4 5" key="1">
    <citation type="submission" date="2023-08" db="EMBL/GenBank/DDBJ databases">
        <title>Genomic surveillance of Staphylococcus haemolyticus neonatal outbreak in southern France.</title>
        <authorList>
            <person name="Magnan C."/>
            <person name="Morsli M."/>
            <person name="Thiery B."/>
            <person name="Salipante F."/>
            <person name="Attar J."/>
            <person name="Massimo D.M."/>
            <person name="Ory J."/>
            <person name="Pantel A."/>
            <person name="Lavigne J.-P."/>
        </authorList>
    </citation>
    <scope>NUCLEOTIDE SEQUENCE [LARGE SCALE GENOMIC DNA]</scope>
    <source>
        <strain evidence="4 5">NSH026</strain>
    </source>
</reference>
<feature type="region of interest" description="Disordered" evidence="2">
    <location>
        <begin position="399"/>
        <end position="420"/>
    </location>
</feature>
<feature type="region of interest" description="Disordered" evidence="2">
    <location>
        <begin position="150"/>
        <end position="193"/>
    </location>
</feature>